<comment type="function">
    <text evidence="5">Catalyzes the transfer of a dimethylallyl group onto the adenine at position 37.</text>
</comment>
<evidence type="ECO:0000256" key="3">
    <source>
        <dbReference type="ARBA" id="ARBA00022741"/>
    </source>
</evidence>
<organism evidence="9 10">
    <name type="scientific">Phialemonium atrogriseum</name>
    <dbReference type="NCBI Taxonomy" id="1093897"/>
    <lineage>
        <taxon>Eukaryota</taxon>
        <taxon>Fungi</taxon>
        <taxon>Dikarya</taxon>
        <taxon>Ascomycota</taxon>
        <taxon>Pezizomycotina</taxon>
        <taxon>Sordariomycetes</taxon>
        <taxon>Sordariomycetidae</taxon>
        <taxon>Cephalothecales</taxon>
        <taxon>Cephalothecaceae</taxon>
        <taxon>Phialemonium</taxon>
    </lineage>
</organism>
<dbReference type="InterPro" id="IPR030666">
    <property type="entry name" value="IPP_transferase_euk"/>
</dbReference>
<keyword evidence="4 5" id="KW-0067">ATP-binding</keyword>
<dbReference type="NCBIfam" id="TIGR00174">
    <property type="entry name" value="miaA"/>
    <property type="match status" value="1"/>
</dbReference>
<dbReference type="GeneID" id="85311438"/>
<evidence type="ECO:0000256" key="6">
    <source>
        <dbReference type="RuleBase" id="RU003783"/>
    </source>
</evidence>
<sequence>MKLLGFCRQFISSAAAMAQRKPPTEPLVVILGSTGTGKSDLAVELAVRYNGEIINADAMQMYRGLPIITNKISEKEQRGIPHHLLGNIGLEEATWTVGAFKREATKTIREIRSRGRLPIVVGGTHYYTNGLLFEDSLVDDSPTPTGDEAVKSQDSGSRFPILDGPTEDMIKELRQVDPVMAERWHPNDRRKIRRSLEIYLTTGKRASDIYAEQQKRRESKLNPTGPRETHGSQWQSLLLWVYSQPEVLKERLNQRVDKMLDNGLLDETTEVYRYLQGRLAAGEDVDRTTGIWQSIGFKEFEPYLQGVAHGDHETTELGRLKQAGVDDTKTATRQYANYQVKWITKKTLPLLRHEQALDMLYLLDSTDISHWGEEVLTKGAELTRQFLAGEQLPLAAHVSETAREVLSSKIEVSEKRETFTPCQRKCDVCDVTIMTEERWEKHIRGNRHRRAVKSSRRTALVPSRQAVTDLIAVEQPSSLEERGATQDPGVA</sequence>
<dbReference type="Pfam" id="PF01715">
    <property type="entry name" value="IPPT"/>
    <property type="match status" value="1"/>
</dbReference>
<keyword evidence="5 6" id="KW-0819">tRNA processing</keyword>
<dbReference type="InterPro" id="IPR027417">
    <property type="entry name" value="P-loop_NTPase"/>
</dbReference>
<feature type="region of interest" description="Disordered" evidence="8">
    <location>
        <begin position="472"/>
        <end position="491"/>
    </location>
</feature>
<dbReference type="GO" id="GO:0052381">
    <property type="term" value="F:tRNA dimethylallyltransferase activity"/>
    <property type="evidence" value="ECO:0007669"/>
    <property type="project" value="UniProtKB-UniRule"/>
</dbReference>
<evidence type="ECO:0000256" key="4">
    <source>
        <dbReference type="ARBA" id="ARBA00022840"/>
    </source>
</evidence>
<comment type="caution">
    <text evidence="9">The sequence shown here is derived from an EMBL/GenBank/DDBJ whole genome shotgun (WGS) entry which is preliminary data.</text>
</comment>
<gene>
    <name evidence="9" type="ORF">QBC33DRAFT_542290</name>
</gene>
<dbReference type="Proteomes" id="UP001244011">
    <property type="component" value="Unassembled WGS sequence"/>
</dbReference>
<evidence type="ECO:0000256" key="7">
    <source>
        <dbReference type="RuleBase" id="RU003785"/>
    </source>
</evidence>
<dbReference type="PIRSF" id="PIRSF039110">
    <property type="entry name" value="IPP_transferase"/>
    <property type="match status" value="1"/>
</dbReference>
<dbReference type="PANTHER" id="PTHR11088">
    <property type="entry name" value="TRNA DIMETHYLALLYLTRANSFERASE"/>
    <property type="match status" value="1"/>
</dbReference>
<keyword evidence="2 5" id="KW-0808">Transferase</keyword>
<evidence type="ECO:0000313" key="10">
    <source>
        <dbReference type="Proteomes" id="UP001244011"/>
    </source>
</evidence>
<protein>
    <recommendedName>
        <fullName evidence="5 6">tRNA dimethylallyltransferase</fullName>
        <ecNumber evidence="5 6">2.5.1.75</ecNumber>
    </recommendedName>
</protein>
<dbReference type="GO" id="GO:0005524">
    <property type="term" value="F:ATP binding"/>
    <property type="evidence" value="ECO:0007669"/>
    <property type="project" value="UniProtKB-UniRule"/>
</dbReference>
<comment type="catalytic activity">
    <reaction evidence="5 6">
        <text>adenosine(37) in tRNA + dimethylallyl diphosphate = N(6)-dimethylallyladenosine(37) in tRNA + diphosphate</text>
        <dbReference type="Rhea" id="RHEA:26482"/>
        <dbReference type="Rhea" id="RHEA-COMP:10162"/>
        <dbReference type="Rhea" id="RHEA-COMP:10375"/>
        <dbReference type="ChEBI" id="CHEBI:33019"/>
        <dbReference type="ChEBI" id="CHEBI:57623"/>
        <dbReference type="ChEBI" id="CHEBI:74411"/>
        <dbReference type="ChEBI" id="CHEBI:74415"/>
        <dbReference type="EC" id="2.5.1.75"/>
    </reaction>
</comment>
<dbReference type="InterPro" id="IPR036236">
    <property type="entry name" value="Znf_C2H2_sf"/>
</dbReference>
<dbReference type="Gene3D" id="3.40.50.300">
    <property type="entry name" value="P-loop containing nucleotide triphosphate hydrolases"/>
    <property type="match status" value="1"/>
</dbReference>
<dbReference type="InterPro" id="IPR039657">
    <property type="entry name" value="Dimethylallyltransferase"/>
</dbReference>
<accession>A0AAJ0BXQ3</accession>
<proteinExistence type="inferred from homology"/>
<dbReference type="AlphaFoldDB" id="A0AAJ0BXQ3"/>
<dbReference type="SUPFAM" id="SSF52540">
    <property type="entry name" value="P-loop containing nucleoside triphosphate hydrolases"/>
    <property type="match status" value="1"/>
</dbReference>
<evidence type="ECO:0000256" key="2">
    <source>
        <dbReference type="ARBA" id="ARBA00022679"/>
    </source>
</evidence>
<dbReference type="EC" id="2.5.1.75" evidence="5 6"/>
<evidence type="ECO:0000256" key="8">
    <source>
        <dbReference type="SAM" id="MobiDB-lite"/>
    </source>
</evidence>
<evidence type="ECO:0000256" key="5">
    <source>
        <dbReference type="PIRNR" id="PIRNR039110"/>
    </source>
</evidence>
<keyword evidence="10" id="KW-1185">Reference proteome</keyword>
<dbReference type="RefSeq" id="XP_060282453.1">
    <property type="nucleotide sequence ID" value="XM_060428251.1"/>
</dbReference>
<keyword evidence="5" id="KW-0963">Cytoplasm</keyword>
<keyword evidence="3 5" id="KW-0547">Nucleotide-binding</keyword>
<dbReference type="GO" id="GO:0005739">
    <property type="term" value="C:mitochondrion"/>
    <property type="evidence" value="ECO:0007669"/>
    <property type="project" value="TreeGrafter"/>
</dbReference>
<dbReference type="InterPro" id="IPR018022">
    <property type="entry name" value="IPT"/>
</dbReference>
<dbReference type="SUPFAM" id="SSF57667">
    <property type="entry name" value="beta-beta-alpha zinc fingers"/>
    <property type="match status" value="1"/>
</dbReference>
<dbReference type="GO" id="GO:0006400">
    <property type="term" value="P:tRNA modification"/>
    <property type="evidence" value="ECO:0007669"/>
    <property type="project" value="TreeGrafter"/>
</dbReference>
<name>A0AAJ0BXQ3_9PEZI</name>
<comment type="similarity">
    <text evidence="1 5 7">Belongs to the IPP transferase family.</text>
</comment>
<dbReference type="HAMAP" id="MF_00185">
    <property type="entry name" value="IPP_trans"/>
    <property type="match status" value="1"/>
</dbReference>
<dbReference type="Gene3D" id="1.10.20.140">
    <property type="match status" value="1"/>
</dbReference>
<reference evidence="9" key="1">
    <citation type="submission" date="2023-06" db="EMBL/GenBank/DDBJ databases">
        <title>Genome-scale phylogeny and comparative genomics of the fungal order Sordariales.</title>
        <authorList>
            <consortium name="Lawrence Berkeley National Laboratory"/>
            <person name="Hensen N."/>
            <person name="Bonometti L."/>
            <person name="Westerberg I."/>
            <person name="Brannstrom I.O."/>
            <person name="Guillou S."/>
            <person name="Cros-Aarteil S."/>
            <person name="Calhoun S."/>
            <person name="Haridas S."/>
            <person name="Kuo A."/>
            <person name="Mondo S."/>
            <person name="Pangilinan J."/>
            <person name="Riley R."/>
            <person name="Labutti K."/>
            <person name="Andreopoulos B."/>
            <person name="Lipzen A."/>
            <person name="Chen C."/>
            <person name="Yanf M."/>
            <person name="Daum C."/>
            <person name="Ng V."/>
            <person name="Clum A."/>
            <person name="Steindorff A."/>
            <person name="Ohm R."/>
            <person name="Martin F."/>
            <person name="Silar P."/>
            <person name="Natvig D."/>
            <person name="Lalanne C."/>
            <person name="Gautier V."/>
            <person name="Ament-Velasquez S.L."/>
            <person name="Kruys A."/>
            <person name="Hutchinson M.I."/>
            <person name="Powell A.J."/>
            <person name="Barry K."/>
            <person name="Miller A.N."/>
            <person name="Grigoriev I.V."/>
            <person name="Debuchy R."/>
            <person name="Gladieux P."/>
            <person name="Thoren M.H."/>
            <person name="Johannesson H."/>
        </authorList>
    </citation>
    <scope>NUCLEOTIDE SEQUENCE</scope>
    <source>
        <strain evidence="9">8032-3</strain>
    </source>
</reference>
<evidence type="ECO:0000313" key="9">
    <source>
        <dbReference type="EMBL" id="KAK1766240.1"/>
    </source>
</evidence>
<dbReference type="PANTHER" id="PTHR11088:SF89">
    <property type="entry name" value="TRNA DIMETHYLALLYLTRANSFERASE"/>
    <property type="match status" value="1"/>
</dbReference>
<dbReference type="EMBL" id="MU839012">
    <property type="protein sequence ID" value="KAK1766240.1"/>
    <property type="molecule type" value="Genomic_DNA"/>
</dbReference>
<evidence type="ECO:0000256" key="1">
    <source>
        <dbReference type="ARBA" id="ARBA00005842"/>
    </source>
</evidence>
<dbReference type="Gene3D" id="3.30.160.60">
    <property type="entry name" value="Classic Zinc Finger"/>
    <property type="match status" value="1"/>
</dbReference>